<name>A0A0F9NEH4_9ZZZZ</name>
<dbReference type="NCBIfam" id="TIGR01409">
    <property type="entry name" value="TAT_signal_seq"/>
    <property type="match status" value="1"/>
</dbReference>
<dbReference type="PROSITE" id="PS51318">
    <property type="entry name" value="TAT"/>
    <property type="match status" value="1"/>
</dbReference>
<dbReference type="InterPro" id="IPR019546">
    <property type="entry name" value="TAT_signal_bac_arc"/>
</dbReference>
<organism evidence="1">
    <name type="scientific">marine sediment metagenome</name>
    <dbReference type="NCBI Taxonomy" id="412755"/>
    <lineage>
        <taxon>unclassified sequences</taxon>
        <taxon>metagenomes</taxon>
        <taxon>ecological metagenomes</taxon>
    </lineage>
</organism>
<sequence>MLKSTRRQFLRGTAGVAGAAVVPALPVSSETPPELVPEEIWIQCCATDERGTFAVNLADVESGKIFKKCP</sequence>
<evidence type="ECO:0008006" key="2">
    <source>
        <dbReference type="Google" id="ProtNLM"/>
    </source>
</evidence>
<comment type="caution">
    <text evidence="1">The sequence shown here is derived from an EMBL/GenBank/DDBJ whole genome shotgun (WGS) entry which is preliminary data.</text>
</comment>
<dbReference type="AlphaFoldDB" id="A0A0F9NEH4"/>
<accession>A0A0F9NEH4</accession>
<proteinExistence type="predicted"/>
<protein>
    <recommendedName>
        <fullName evidence="2">Twin-arginine translocation signal domain-containing protein</fullName>
    </recommendedName>
</protein>
<dbReference type="Pfam" id="PF10518">
    <property type="entry name" value="TAT_signal"/>
    <property type="match status" value="1"/>
</dbReference>
<gene>
    <name evidence="1" type="ORF">LCGC14_0960710</name>
</gene>
<reference evidence="1" key="1">
    <citation type="journal article" date="2015" name="Nature">
        <title>Complex archaea that bridge the gap between prokaryotes and eukaryotes.</title>
        <authorList>
            <person name="Spang A."/>
            <person name="Saw J.H."/>
            <person name="Jorgensen S.L."/>
            <person name="Zaremba-Niedzwiedzka K."/>
            <person name="Martijn J."/>
            <person name="Lind A.E."/>
            <person name="van Eijk R."/>
            <person name="Schleper C."/>
            <person name="Guy L."/>
            <person name="Ettema T.J."/>
        </authorList>
    </citation>
    <scope>NUCLEOTIDE SEQUENCE</scope>
</reference>
<dbReference type="InterPro" id="IPR006311">
    <property type="entry name" value="TAT_signal"/>
</dbReference>
<evidence type="ECO:0000313" key="1">
    <source>
        <dbReference type="EMBL" id="KKN17925.1"/>
    </source>
</evidence>
<dbReference type="EMBL" id="LAZR01003474">
    <property type="protein sequence ID" value="KKN17925.1"/>
    <property type="molecule type" value="Genomic_DNA"/>
</dbReference>